<dbReference type="OrthoDB" id="422736at2759"/>
<feature type="compositionally biased region" description="Polar residues" evidence="1">
    <location>
        <begin position="621"/>
        <end position="638"/>
    </location>
</feature>
<dbReference type="PANTHER" id="PTHR36587:SF2">
    <property type="entry name" value="EXPRESSION SITE-ASSOCIATED GENE 3 (ESAG3)-LIKE PROTEIN"/>
    <property type="match status" value="1"/>
</dbReference>
<dbReference type="PANTHER" id="PTHR36587">
    <property type="entry name" value="EXPRESSION SITE-ASSOCIATED GENE 3 (ESAG3)-LIKE PROTEIN"/>
    <property type="match status" value="1"/>
</dbReference>
<feature type="compositionally biased region" description="Basic and acidic residues" evidence="1">
    <location>
        <begin position="589"/>
        <end position="615"/>
    </location>
</feature>
<protein>
    <submittedName>
        <fullName evidence="2">Uncharacterized protein</fullName>
    </submittedName>
</protein>
<proteinExistence type="predicted"/>
<evidence type="ECO:0000313" key="2">
    <source>
        <dbReference type="EMBL" id="TVY43290.1"/>
    </source>
</evidence>
<reference evidence="2 3" key="1">
    <citation type="submission" date="2018-05" db="EMBL/GenBank/DDBJ databases">
        <title>Genome sequencing and assembly of the regulated plant pathogen Lachnellula willkommii and related sister species for the development of diagnostic species identification markers.</title>
        <authorList>
            <person name="Giroux E."/>
            <person name="Bilodeau G."/>
        </authorList>
    </citation>
    <scope>NUCLEOTIDE SEQUENCE [LARGE SCALE GENOMIC DNA]</scope>
    <source>
        <strain evidence="2 3">CBS 197.66</strain>
    </source>
</reference>
<dbReference type="Proteomes" id="UP000462212">
    <property type="component" value="Unassembled WGS sequence"/>
</dbReference>
<dbReference type="CDD" id="cd22997">
    <property type="entry name" value="GT_LH"/>
    <property type="match status" value="1"/>
</dbReference>
<accession>A0A8H8RWJ0</accession>
<dbReference type="EMBL" id="QGMJ01000069">
    <property type="protein sequence ID" value="TVY43290.1"/>
    <property type="molecule type" value="Genomic_DNA"/>
</dbReference>
<feature type="compositionally biased region" description="Basic and acidic residues" evidence="1">
    <location>
        <begin position="639"/>
        <end position="669"/>
    </location>
</feature>
<organism evidence="2 3">
    <name type="scientific">Lachnellula subtilissima</name>
    <dbReference type="NCBI Taxonomy" id="602034"/>
    <lineage>
        <taxon>Eukaryota</taxon>
        <taxon>Fungi</taxon>
        <taxon>Dikarya</taxon>
        <taxon>Ascomycota</taxon>
        <taxon>Pezizomycotina</taxon>
        <taxon>Leotiomycetes</taxon>
        <taxon>Helotiales</taxon>
        <taxon>Lachnaceae</taxon>
        <taxon>Lachnellula</taxon>
    </lineage>
</organism>
<keyword evidence="3" id="KW-1185">Reference proteome</keyword>
<evidence type="ECO:0000313" key="3">
    <source>
        <dbReference type="Proteomes" id="UP000462212"/>
    </source>
</evidence>
<gene>
    <name evidence="2" type="ORF">LSUB1_G001578</name>
</gene>
<feature type="compositionally biased region" description="Polar residues" evidence="1">
    <location>
        <begin position="705"/>
        <end position="716"/>
    </location>
</feature>
<sequence>MPLEAVPCPPDTAVKARPKSSPVKRVAVHLVNLLRRPTRIRRRAIWSAFALTGVLFLIIGRRHADDLHRTVSTLGGYVPSSISDAISHYGEVEQVEQNRWGDVVDPNNGTSVKKPKFHLLIPTPDANASANLCKTLTSAAILNYPPPTLIHYGDAGGAFTRPGADAVRNIFSFLLGKEAHDDDLILVVEQDSWFQLPAEVAINRFFHGLQDSNELLLKQYGQNMTSNGTANLFTDSPKYTQKVLFGAQKQCSNPRADPACNSVPQSSLPKDIYGPQTDRHPSGKYNRPRFMDSNMVMGRVSDLLPIFKLATELLEFEDIGKHGSQHIFSQLFGEQEYHRALYLSSNAPKSHWRQWMNSKTEPSSTPPPVPGRNYEFGIGLDYASSIFQIMKNSAEDVKSMHFENASIIASPSKLSAASFKIPLHLPPDLTLSRSPFSLHQVSAPNPSPPFSALDNLPEENVSWAEMLLATNVVVPGSSVPTMMDYRGEQGLMRDMWRGMWYYKFGRALMRQYIRSPQGPVAASSSDKWWDSRGGKGGVWDERGEWREWLNVCARTSDELFEDGKGPFGMEDKTVGGEKPVHTTSGERISGQDHPKPEGKLKEGEARQTHMGHAVEKPVVQGNKNSTLPTENIQTANQNNDEKNHRNFGNKHHDEEHKSSPKESNSDNHNNKNKHAQPSAIPKSISPSSTTSNTQGKAHGPPPRNPSSKKPLSSGANNMRHGDAGYVDIGNDEHEEFGF</sequence>
<evidence type="ECO:0000256" key="1">
    <source>
        <dbReference type="SAM" id="MobiDB-lite"/>
    </source>
</evidence>
<feature type="region of interest" description="Disordered" evidence="1">
    <location>
        <begin position="562"/>
        <end position="738"/>
    </location>
</feature>
<comment type="caution">
    <text evidence="2">The sequence shown here is derived from an EMBL/GenBank/DDBJ whole genome shotgun (WGS) entry which is preliminary data.</text>
</comment>
<feature type="compositionally biased region" description="Low complexity" evidence="1">
    <location>
        <begin position="677"/>
        <end position="691"/>
    </location>
</feature>
<dbReference type="AlphaFoldDB" id="A0A8H8RWJ0"/>
<feature type="region of interest" description="Disordered" evidence="1">
    <location>
        <begin position="256"/>
        <end position="287"/>
    </location>
</feature>
<feature type="compositionally biased region" description="Basic and acidic residues" evidence="1">
    <location>
        <begin position="562"/>
        <end position="580"/>
    </location>
</feature>
<name>A0A8H8RWJ0_9HELO</name>